<dbReference type="Pfam" id="PF18044">
    <property type="entry name" value="zf-CCCH_4"/>
    <property type="match status" value="1"/>
</dbReference>
<gene>
    <name evidence="7" type="ORF">PYX00_008443</name>
</gene>
<dbReference type="GO" id="GO:0003723">
    <property type="term" value="F:RNA binding"/>
    <property type="evidence" value="ECO:0007669"/>
    <property type="project" value="TreeGrafter"/>
</dbReference>
<dbReference type="PANTHER" id="PTHR46582:SF1">
    <property type="entry name" value="ZINC FINGER CCCH DOMAIN-CONTAINING PROTEIN 18"/>
    <property type="match status" value="1"/>
</dbReference>
<proteinExistence type="predicted"/>
<feature type="compositionally biased region" description="Acidic residues" evidence="5">
    <location>
        <begin position="277"/>
        <end position="293"/>
    </location>
</feature>
<feature type="compositionally biased region" description="Acidic residues" evidence="5">
    <location>
        <begin position="232"/>
        <end position="255"/>
    </location>
</feature>
<evidence type="ECO:0000256" key="2">
    <source>
        <dbReference type="ARBA" id="ARBA00022771"/>
    </source>
</evidence>
<dbReference type="Gene3D" id="4.10.1000.10">
    <property type="entry name" value="Zinc finger, CCCH-type"/>
    <property type="match status" value="1"/>
</dbReference>
<dbReference type="InterPro" id="IPR052647">
    <property type="entry name" value="Zinc_finger_CCCH-type"/>
</dbReference>
<dbReference type="EMBL" id="JARGDH010000004">
    <property type="protein sequence ID" value="KAL0271315.1"/>
    <property type="molecule type" value="Genomic_DNA"/>
</dbReference>
<dbReference type="GO" id="GO:0071011">
    <property type="term" value="C:precatalytic spliceosome"/>
    <property type="evidence" value="ECO:0007669"/>
    <property type="project" value="TreeGrafter"/>
</dbReference>
<dbReference type="InterPro" id="IPR000571">
    <property type="entry name" value="Znf_CCCH"/>
</dbReference>
<feature type="compositionally biased region" description="Low complexity" evidence="5">
    <location>
        <begin position="725"/>
        <end position="752"/>
    </location>
</feature>
<evidence type="ECO:0000256" key="4">
    <source>
        <dbReference type="PROSITE-ProRule" id="PRU00723"/>
    </source>
</evidence>
<feature type="compositionally biased region" description="Basic and acidic residues" evidence="5">
    <location>
        <begin position="256"/>
        <end position="276"/>
    </location>
</feature>
<name>A0AAW2HPF3_9NEOP</name>
<feature type="region of interest" description="Disordered" evidence="5">
    <location>
        <begin position="1"/>
        <end position="303"/>
    </location>
</feature>
<feature type="compositionally biased region" description="Polar residues" evidence="5">
    <location>
        <begin position="71"/>
        <end position="80"/>
    </location>
</feature>
<sequence>MSSDSSDSEFEGRNHRNHSESEDESRNERGDEAAPKGPRTPKSSSPVSQGSVGQSQDVGYQDEDNSRGLASPQSDSQGPVTVTGRGPMSPPSPAPVDNMDDDGRSDISSGSSLLSQPDNKDDDVLNLEAGDGSPLVTNTKISSSNKNFPISNADDLSDVSDLDDSDGLEDKDPEQGQMDEEPAPETEENSQTDKPDHKSDDKAVSDMKEREAREKAEKERQEREKKNSLTMDDGEQLDFEAEDQPEIEKEDGEIDIGDKPKEKESKDEENKSADEGEVKEEEESLEDGEVTDEGDPKPEKPPVCRFYSRGACTWGINCRFLHPGVTDKGNYTMFDVGRPMVAPPNGPGLYPPEHRAPYGHPVIMPPARVVPGPYGPVAIRREEPALVESAWERGLRQAKEMMRKSTKRKETDMDFEEKKMNLSIGQDEIDKENDYYTRVTSPIDEPEGWVRLSPKMEPELRRPVRVVERYEDIIPEPVSPAYYDKYDYRRGYDRLREPEYIRREKKKYYDEEEYPVTKKARKEKMVREVIVQRVEKSRERHHADDGSRRRADEWSDPWMRSKSPSRKSGHRARKTSYSSGSSSFSSRSGSRSSSNSSYTSYSRSRSRSLSNSRSPVSRSRRPRTPPFSSKVRSKKPSPSKEKFRPLKAATPVGGLPEKKLTIERSMLMNPPAPTPKRTKERPLSPTAMRKVGLNPPPPPPKSSKNIMKHSNSVKSGKSRSRKSRSSSGSGSSGSSSESSRSSYSSSSSSSRGCTPPVRPGKPTKKIEPNERLAAQTLKGKAMDALKVSGQKPQIKLTLKPPEAKREKPALPLVAGKKRPAEEPPASDPKAANPPKPPPAKKTTSRREELLKQLKAVEDAIARKRSKI</sequence>
<keyword evidence="1 4" id="KW-0479">Metal-binding</keyword>
<dbReference type="PANTHER" id="PTHR46582">
    <property type="entry name" value="ZINC FINGER CCCH DOMAIN-CONTAINING PROTEIN 18"/>
    <property type="match status" value="1"/>
</dbReference>
<feature type="domain" description="C3H1-type" evidence="6">
    <location>
        <begin position="298"/>
        <end position="325"/>
    </location>
</feature>
<keyword evidence="2 4" id="KW-0863">Zinc-finger</keyword>
<evidence type="ECO:0000256" key="5">
    <source>
        <dbReference type="SAM" id="MobiDB-lite"/>
    </source>
</evidence>
<evidence type="ECO:0000259" key="6">
    <source>
        <dbReference type="PROSITE" id="PS50103"/>
    </source>
</evidence>
<organism evidence="7">
    <name type="scientific">Menopon gallinae</name>
    <name type="common">poultry shaft louse</name>
    <dbReference type="NCBI Taxonomy" id="328185"/>
    <lineage>
        <taxon>Eukaryota</taxon>
        <taxon>Metazoa</taxon>
        <taxon>Ecdysozoa</taxon>
        <taxon>Arthropoda</taxon>
        <taxon>Hexapoda</taxon>
        <taxon>Insecta</taxon>
        <taxon>Pterygota</taxon>
        <taxon>Neoptera</taxon>
        <taxon>Paraneoptera</taxon>
        <taxon>Psocodea</taxon>
        <taxon>Troctomorpha</taxon>
        <taxon>Phthiraptera</taxon>
        <taxon>Amblycera</taxon>
        <taxon>Menoponidae</taxon>
        <taxon>Menopon</taxon>
    </lineage>
</organism>
<dbReference type="EMBL" id="JARGDH010000004">
    <property type="protein sequence ID" value="KAL0271316.1"/>
    <property type="molecule type" value="Genomic_DNA"/>
</dbReference>
<accession>A0AAW2HPF3</accession>
<feature type="zinc finger region" description="C3H1-type" evidence="4">
    <location>
        <begin position="298"/>
        <end position="325"/>
    </location>
</feature>
<dbReference type="SMART" id="SM00356">
    <property type="entry name" value="ZnF_C3H1"/>
    <property type="match status" value="1"/>
</dbReference>
<feature type="compositionally biased region" description="Basic and acidic residues" evidence="5">
    <location>
        <begin position="10"/>
        <end position="34"/>
    </location>
</feature>
<evidence type="ECO:0000313" key="7">
    <source>
        <dbReference type="EMBL" id="KAL0271315.1"/>
    </source>
</evidence>
<feature type="compositionally biased region" description="Acidic residues" evidence="5">
    <location>
        <begin position="155"/>
        <end position="167"/>
    </location>
</feature>
<protein>
    <recommendedName>
        <fullName evidence="6">C3H1-type domain-containing protein</fullName>
    </recommendedName>
</protein>
<dbReference type="InterPro" id="IPR041367">
    <property type="entry name" value="Znf-CCCH_4"/>
</dbReference>
<feature type="compositionally biased region" description="Low complexity" evidence="5">
    <location>
        <begin position="43"/>
        <end position="59"/>
    </location>
</feature>
<reference evidence="7" key="1">
    <citation type="journal article" date="2024" name="Gigascience">
        <title>Chromosome-level genome of the poultry shaft louse Menopon gallinae provides insight into the host-switching and adaptive evolution of parasitic lice.</title>
        <authorList>
            <person name="Xu Y."/>
            <person name="Ma L."/>
            <person name="Liu S."/>
            <person name="Liang Y."/>
            <person name="Liu Q."/>
            <person name="He Z."/>
            <person name="Tian L."/>
            <person name="Duan Y."/>
            <person name="Cai W."/>
            <person name="Li H."/>
            <person name="Song F."/>
        </authorList>
    </citation>
    <scope>NUCLEOTIDE SEQUENCE</scope>
    <source>
        <strain evidence="7">Cailab_2023a</strain>
    </source>
</reference>
<dbReference type="InterPro" id="IPR036855">
    <property type="entry name" value="Znf_CCCH_sf"/>
</dbReference>
<feature type="compositionally biased region" description="Low complexity" evidence="5">
    <location>
        <begin position="106"/>
        <end position="115"/>
    </location>
</feature>
<comment type="caution">
    <text evidence="7">The sequence shown here is derived from an EMBL/GenBank/DDBJ whole genome shotgun (WGS) entry which is preliminary data.</text>
</comment>
<feature type="compositionally biased region" description="Basic residues" evidence="5">
    <location>
        <begin position="563"/>
        <end position="574"/>
    </location>
</feature>
<dbReference type="GO" id="GO:0008270">
    <property type="term" value="F:zinc ion binding"/>
    <property type="evidence" value="ECO:0007669"/>
    <property type="project" value="UniProtKB-KW"/>
</dbReference>
<evidence type="ECO:0000256" key="1">
    <source>
        <dbReference type="ARBA" id="ARBA00022723"/>
    </source>
</evidence>
<feature type="compositionally biased region" description="Polar residues" evidence="5">
    <location>
        <begin position="135"/>
        <end position="150"/>
    </location>
</feature>
<dbReference type="AlphaFoldDB" id="A0AAW2HPF3"/>
<feature type="region of interest" description="Disordered" evidence="5">
    <location>
        <begin position="533"/>
        <end position="848"/>
    </location>
</feature>
<feature type="compositionally biased region" description="Acidic residues" evidence="5">
    <location>
        <begin position="175"/>
        <end position="190"/>
    </location>
</feature>
<evidence type="ECO:0000256" key="3">
    <source>
        <dbReference type="ARBA" id="ARBA00022833"/>
    </source>
</evidence>
<keyword evidence="3 4" id="KW-0862">Zinc</keyword>
<feature type="compositionally biased region" description="Low complexity" evidence="5">
    <location>
        <begin position="576"/>
        <end position="617"/>
    </location>
</feature>
<dbReference type="PROSITE" id="PS50103">
    <property type="entry name" value="ZF_C3H1"/>
    <property type="match status" value="1"/>
</dbReference>
<feature type="compositionally biased region" description="Basic and acidic residues" evidence="5">
    <location>
        <begin position="533"/>
        <end position="553"/>
    </location>
</feature>
<feature type="compositionally biased region" description="Basic and acidic residues" evidence="5">
    <location>
        <begin position="191"/>
        <end position="227"/>
    </location>
</feature>
<dbReference type="SUPFAM" id="SSF90229">
    <property type="entry name" value="CCCH zinc finger"/>
    <property type="match status" value="1"/>
</dbReference>